<dbReference type="OrthoDB" id="202825at2759"/>
<dbReference type="EMBL" id="KB446536">
    <property type="protein sequence ID" value="EME47515.1"/>
    <property type="molecule type" value="Genomic_DNA"/>
</dbReference>
<reference evidence="3" key="1">
    <citation type="journal article" date="2012" name="PLoS Genet.">
        <title>The genomes of the fungal plant pathogens Cladosporium fulvum and Dothistroma septosporum reveal adaptation to different hosts and lifestyles but also signatures of common ancestry.</title>
        <authorList>
            <person name="de Wit P.J.G.M."/>
            <person name="van der Burgt A."/>
            <person name="Oekmen B."/>
            <person name="Stergiopoulos I."/>
            <person name="Abd-Elsalam K.A."/>
            <person name="Aerts A.L."/>
            <person name="Bahkali A.H."/>
            <person name="Beenen H.G."/>
            <person name="Chettri P."/>
            <person name="Cox M.P."/>
            <person name="Datema E."/>
            <person name="de Vries R.P."/>
            <person name="Dhillon B."/>
            <person name="Ganley A.R."/>
            <person name="Griffiths S.A."/>
            <person name="Guo Y."/>
            <person name="Hamelin R.C."/>
            <person name="Henrissat B."/>
            <person name="Kabir M.S."/>
            <person name="Jashni M.K."/>
            <person name="Kema G."/>
            <person name="Klaubauf S."/>
            <person name="Lapidus A."/>
            <person name="Levasseur A."/>
            <person name="Lindquist E."/>
            <person name="Mehrabi R."/>
            <person name="Ohm R.A."/>
            <person name="Owen T.J."/>
            <person name="Salamov A."/>
            <person name="Schwelm A."/>
            <person name="Schijlen E."/>
            <person name="Sun H."/>
            <person name="van den Burg H.A."/>
            <person name="van Ham R.C.H.J."/>
            <person name="Zhang S."/>
            <person name="Goodwin S.B."/>
            <person name="Grigoriev I.V."/>
            <person name="Collemare J."/>
            <person name="Bradshaw R.E."/>
        </authorList>
    </citation>
    <scope>NUCLEOTIDE SEQUENCE [LARGE SCALE GENOMIC DNA]</scope>
    <source>
        <strain evidence="3">NZE10 / CBS 128990</strain>
    </source>
</reference>
<name>N1PYN1_DOTSN</name>
<dbReference type="eggNOG" id="ENOG502SPJ4">
    <property type="taxonomic scope" value="Eukaryota"/>
</dbReference>
<dbReference type="OMA" id="QSVPDWF"/>
<sequence length="497" mass="54819">MAVNPDARVIALAVSVVRSKPEELSVGEYIRLLKQHVAKGRRDRTISSQHRHLDRSSYWRSEAERMKAQVKAWESHAINLQKQLDVSRVKLDASRPSSPIKKRKKFDEDTIPVPRLPKKSKTNAAAPFSSSAALRPPEDDEFSQAGDIGSILLHSVYYIHDMIKANFKTEPLELAYHVQKASAALPPLVMPRFKGSTPSDQNDSRAVLNVANRTVVSILIGFNRLGHVPQGNTVQGRMTYAIVQMFKDLLAVLEQLSSAEAGCGQSSGSASSPQKPTDKSRAKAKPKTTKVTEASLLSMYTSFLCGLIDLLDSKLEANRALFEGISFCVLDRLGSRLFTTVFGHTRGATISEEIMQSRETGDEIEDADSPPLTETQLYQTRIEAPYLIHLLKKVMSAAPAYLGSTSSNNSGKANSSKAAPKRNLSMAAKECLQRTLINGIFGVEASDEENPFAEFLSMPPAGQDVPMPKGKEADVQEWFKEEVWRVLGWDILAYGKF</sequence>
<gene>
    <name evidence="2" type="ORF">DOTSEDRAFT_50899</name>
</gene>
<accession>N1PYN1</accession>
<feature type="region of interest" description="Disordered" evidence="1">
    <location>
        <begin position="91"/>
        <end position="141"/>
    </location>
</feature>
<evidence type="ECO:0000313" key="2">
    <source>
        <dbReference type="EMBL" id="EME47515.1"/>
    </source>
</evidence>
<reference evidence="2 3" key="2">
    <citation type="journal article" date="2012" name="PLoS Pathog.">
        <title>Diverse lifestyles and strategies of plant pathogenesis encoded in the genomes of eighteen Dothideomycetes fungi.</title>
        <authorList>
            <person name="Ohm R.A."/>
            <person name="Feau N."/>
            <person name="Henrissat B."/>
            <person name="Schoch C.L."/>
            <person name="Horwitz B.A."/>
            <person name="Barry K.W."/>
            <person name="Condon B.J."/>
            <person name="Copeland A.C."/>
            <person name="Dhillon B."/>
            <person name="Glaser F."/>
            <person name="Hesse C.N."/>
            <person name="Kosti I."/>
            <person name="LaButti K."/>
            <person name="Lindquist E.A."/>
            <person name="Lucas S."/>
            <person name="Salamov A.A."/>
            <person name="Bradshaw R.E."/>
            <person name="Ciuffetti L."/>
            <person name="Hamelin R.C."/>
            <person name="Kema G.H.J."/>
            <person name="Lawrence C."/>
            <person name="Scott J.A."/>
            <person name="Spatafora J.W."/>
            <person name="Turgeon B.G."/>
            <person name="de Wit P.J.G.M."/>
            <person name="Zhong S."/>
            <person name="Goodwin S.B."/>
            <person name="Grigoriev I.V."/>
        </authorList>
    </citation>
    <scope>NUCLEOTIDE SEQUENCE [LARGE SCALE GENOMIC DNA]</scope>
    <source>
        <strain evidence="3">NZE10 / CBS 128990</strain>
    </source>
</reference>
<proteinExistence type="predicted"/>
<keyword evidence="3" id="KW-1185">Reference proteome</keyword>
<dbReference type="AlphaFoldDB" id="N1PYN1"/>
<feature type="region of interest" description="Disordered" evidence="1">
    <location>
        <begin position="262"/>
        <end position="288"/>
    </location>
</feature>
<protein>
    <submittedName>
        <fullName evidence="2">Uncharacterized protein</fullName>
    </submittedName>
</protein>
<feature type="compositionally biased region" description="Low complexity" evidence="1">
    <location>
        <begin position="262"/>
        <end position="272"/>
    </location>
</feature>
<dbReference type="HOGENOM" id="CLU_038592_0_0_1"/>
<organism evidence="2 3">
    <name type="scientific">Dothistroma septosporum (strain NZE10 / CBS 128990)</name>
    <name type="common">Red band needle blight fungus</name>
    <name type="synonym">Mycosphaerella pini</name>
    <dbReference type="NCBI Taxonomy" id="675120"/>
    <lineage>
        <taxon>Eukaryota</taxon>
        <taxon>Fungi</taxon>
        <taxon>Dikarya</taxon>
        <taxon>Ascomycota</taxon>
        <taxon>Pezizomycotina</taxon>
        <taxon>Dothideomycetes</taxon>
        <taxon>Dothideomycetidae</taxon>
        <taxon>Mycosphaerellales</taxon>
        <taxon>Mycosphaerellaceae</taxon>
        <taxon>Dothistroma</taxon>
    </lineage>
</organism>
<evidence type="ECO:0000313" key="3">
    <source>
        <dbReference type="Proteomes" id="UP000016933"/>
    </source>
</evidence>
<evidence type="ECO:0000256" key="1">
    <source>
        <dbReference type="SAM" id="MobiDB-lite"/>
    </source>
</evidence>
<dbReference type="Proteomes" id="UP000016933">
    <property type="component" value="Unassembled WGS sequence"/>
</dbReference>